<dbReference type="EMBL" id="JACHJO010000008">
    <property type="protein sequence ID" value="MBB6120980.1"/>
    <property type="molecule type" value="Genomic_DNA"/>
</dbReference>
<dbReference type="AlphaFoldDB" id="A0A841IS00"/>
<proteinExistence type="predicted"/>
<dbReference type="RefSeq" id="WP_343065035.1">
    <property type="nucleotide sequence ID" value="NZ_JACHJO010000008.1"/>
</dbReference>
<name>A0A841IS00_9ACTN</name>
<comment type="caution">
    <text evidence="2">The sequence shown here is derived from an EMBL/GenBank/DDBJ whole genome shotgun (WGS) entry which is preliminary data.</text>
</comment>
<dbReference type="InterPro" id="IPR013494">
    <property type="entry name" value="CHP02678"/>
</dbReference>
<dbReference type="Proteomes" id="UP000536604">
    <property type="component" value="Unassembled WGS sequence"/>
</dbReference>
<protein>
    <submittedName>
        <fullName evidence="2">Uncharacterized protein (TIGR02678 family)</fullName>
    </submittedName>
</protein>
<evidence type="ECO:0000256" key="1">
    <source>
        <dbReference type="SAM" id="MobiDB-lite"/>
    </source>
</evidence>
<organism evidence="2 3">
    <name type="scientific">Nocardiopsis algeriensis</name>
    <dbReference type="NCBI Taxonomy" id="1478215"/>
    <lineage>
        <taxon>Bacteria</taxon>
        <taxon>Bacillati</taxon>
        <taxon>Actinomycetota</taxon>
        <taxon>Actinomycetes</taxon>
        <taxon>Streptosporangiales</taxon>
        <taxon>Nocardiopsidaceae</taxon>
        <taxon>Nocardiopsis</taxon>
    </lineage>
</organism>
<evidence type="ECO:0000313" key="2">
    <source>
        <dbReference type="EMBL" id="MBB6120980.1"/>
    </source>
</evidence>
<dbReference type="Pfam" id="PF09661">
    <property type="entry name" value="DUF2398"/>
    <property type="match status" value="1"/>
</dbReference>
<gene>
    <name evidence="2" type="ORF">FHS13_002941</name>
</gene>
<keyword evidence="3" id="KW-1185">Reference proteome</keyword>
<reference evidence="2 3" key="1">
    <citation type="submission" date="2020-08" db="EMBL/GenBank/DDBJ databases">
        <title>Genomic Encyclopedia of Type Strains, Phase III (KMG-III): the genomes of soil and plant-associated and newly described type strains.</title>
        <authorList>
            <person name="Whitman W."/>
        </authorList>
    </citation>
    <scope>NUCLEOTIDE SEQUENCE [LARGE SCALE GENOMIC DNA]</scope>
    <source>
        <strain evidence="2 3">CECT 8712</strain>
    </source>
</reference>
<accession>A0A841IS00</accession>
<feature type="region of interest" description="Disordered" evidence="1">
    <location>
        <begin position="384"/>
        <end position="461"/>
    </location>
</feature>
<sequence length="461" mass="48358">MRTTDVYSEDAALIGERQAAARALMAHPLLTERARPTEFALVRSHAEWLVQRFHRVLGYRLLVAEDHARLVKRGPAAAAGASFTRATGVRFTPRTHTYLALVLAVLVERTGPTTARELAALVREAAYDAGIDADPARGLGERRAYCAALSHLVGLGALTETGGTVADHAADAEADPQLLPHTQAVRSVAVHLPRAADDPDTFLASASDPDPDGDQQGETALRRLLAEHAVVLREDLSDRQRERLAAHQWRAAAALGNLLGCDAEVRAEGVALIMPDEAEVPGGFPSDGPVGQVALALVRHLSGRLNPGRPATSVPVPDRELDTALEALCGADAPARARWARTAGIEIPDPDRLAGLAVELLAGLGLLRGGPGRWRLSAAAARYGTGADDTAPRIQDNDEDSRTHLAGTSGAGSAVEGSPHPPVDPRGDLNRVASVLQAVANEKVSATSGDPGDHRGPGDDG</sequence>
<feature type="compositionally biased region" description="Basic and acidic residues" evidence="1">
    <location>
        <begin position="451"/>
        <end position="461"/>
    </location>
</feature>
<evidence type="ECO:0000313" key="3">
    <source>
        <dbReference type="Proteomes" id="UP000536604"/>
    </source>
</evidence>